<name>A0A7J6VWS6_THATH</name>
<dbReference type="AlphaFoldDB" id="A0A7J6VWS6"/>
<proteinExistence type="predicted"/>
<protein>
    <submittedName>
        <fullName evidence="1">Uncharacterized protein</fullName>
    </submittedName>
</protein>
<sequence>MMAGTTMLDEEVDMLAVVVVLKLQQRDQSEKNYELDKLESVIGAQSNGDFLIDTRGNVDEIIDVELFEEAAKLFASIGGVGASFVKGNSSVKRQRIDDRCCDANGVQENNVKAFGVAIDHNFGEALTKIKTVKMERDKMREDLTDDSEEKEKKLKELLESSSNEWKVRFDKLNAVNFEVDR</sequence>
<dbReference type="Proteomes" id="UP000554482">
    <property type="component" value="Unassembled WGS sequence"/>
</dbReference>
<comment type="caution">
    <text evidence="1">The sequence shown here is derived from an EMBL/GenBank/DDBJ whole genome shotgun (WGS) entry which is preliminary data.</text>
</comment>
<evidence type="ECO:0000313" key="2">
    <source>
        <dbReference type="Proteomes" id="UP000554482"/>
    </source>
</evidence>
<organism evidence="1 2">
    <name type="scientific">Thalictrum thalictroides</name>
    <name type="common">Rue-anemone</name>
    <name type="synonym">Anemone thalictroides</name>
    <dbReference type="NCBI Taxonomy" id="46969"/>
    <lineage>
        <taxon>Eukaryota</taxon>
        <taxon>Viridiplantae</taxon>
        <taxon>Streptophyta</taxon>
        <taxon>Embryophyta</taxon>
        <taxon>Tracheophyta</taxon>
        <taxon>Spermatophyta</taxon>
        <taxon>Magnoliopsida</taxon>
        <taxon>Ranunculales</taxon>
        <taxon>Ranunculaceae</taxon>
        <taxon>Thalictroideae</taxon>
        <taxon>Thalictrum</taxon>
    </lineage>
</organism>
<gene>
    <name evidence="1" type="ORF">FRX31_021766</name>
</gene>
<dbReference type="EMBL" id="JABWDY010026511">
    <property type="protein sequence ID" value="KAF5188645.1"/>
    <property type="molecule type" value="Genomic_DNA"/>
</dbReference>
<reference evidence="1 2" key="1">
    <citation type="submission" date="2020-06" db="EMBL/GenBank/DDBJ databases">
        <title>Transcriptomic and genomic resources for Thalictrum thalictroides and T. hernandezii: Facilitating candidate gene discovery in an emerging model plant lineage.</title>
        <authorList>
            <person name="Arias T."/>
            <person name="Riano-Pachon D.M."/>
            <person name="Di Stilio V.S."/>
        </authorList>
    </citation>
    <scope>NUCLEOTIDE SEQUENCE [LARGE SCALE GENOMIC DNA]</scope>
    <source>
        <strain evidence="2">cv. WT478/WT964</strain>
        <tissue evidence="1">Leaves</tissue>
    </source>
</reference>
<evidence type="ECO:0000313" key="1">
    <source>
        <dbReference type="EMBL" id="KAF5188645.1"/>
    </source>
</evidence>
<accession>A0A7J6VWS6</accession>
<keyword evidence="2" id="KW-1185">Reference proteome</keyword>